<organism evidence="2 3">
    <name type="scientific">Desulfofustis glycolicus DSM 9705</name>
    <dbReference type="NCBI Taxonomy" id="1121409"/>
    <lineage>
        <taxon>Bacteria</taxon>
        <taxon>Pseudomonadati</taxon>
        <taxon>Thermodesulfobacteriota</taxon>
        <taxon>Desulfobulbia</taxon>
        <taxon>Desulfobulbales</taxon>
        <taxon>Desulfocapsaceae</taxon>
        <taxon>Desulfofustis</taxon>
    </lineage>
</organism>
<dbReference type="PANTHER" id="PTHR11803">
    <property type="entry name" value="2-IMINOBUTANOATE/2-IMINOPROPANOATE DEAMINASE RIDA"/>
    <property type="match status" value="1"/>
</dbReference>
<dbReference type="NCBIfam" id="TIGR00004">
    <property type="entry name" value="Rid family detoxifying hydrolase"/>
    <property type="match status" value="1"/>
</dbReference>
<dbReference type="STRING" id="1121409.SAMN02745124_01766"/>
<dbReference type="SUPFAM" id="SSF55298">
    <property type="entry name" value="YjgF-like"/>
    <property type="match status" value="1"/>
</dbReference>
<dbReference type="GO" id="GO:0019239">
    <property type="term" value="F:deaminase activity"/>
    <property type="evidence" value="ECO:0007669"/>
    <property type="project" value="TreeGrafter"/>
</dbReference>
<name>A0A1M5VKF5_9BACT</name>
<evidence type="ECO:0000256" key="1">
    <source>
        <dbReference type="ARBA" id="ARBA00010552"/>
    </source>
</evidence>
<sequence>MKREAITTSAAPGAIGPYSQAITTGSLLFISGQLPIDPQTGSIIDGDIAAKTRQIMTNIKNIVEAGGGSIDDLVKTTIFLTDLGSFQDVNQAYGAFFSADPPARSTIQVAALPLGSPVEIEAVAVIR</sequence>
<dbReference type="GO" id="GO:0005829">
    <property type="term" value="C:cytosol"/>
    <property type="evidence" value="ECO:0007669"/>
    <property type="project" value="TreeGrafter"/>
</dbReference>
<dbReference type="InterPro" id="IPR019897">
    <property type="entry name" value="RidA_CS"/>
</dbReference>
<dbReference type="OrthoDB" id="9808943at2"/>
<reference evidence="2 3" key="1">
    <citation type="submission" date="2016-11" db="EMBL/GenBank/DDBJ databases">
        <authorList>
            <person name="Jaros S."/>
            <person name="Januszkiewicz K."/>
            <person name="Wedrychowicz H."/>
        </authorList>
    </citation>
    <scope>NUCLEOTIDE SEQUENCE [LARGE SCALE GENOMIC DNA]</scope>
    <source>
        <strain evidence="2 3">DSM 9705</strain>
    </source>
</reference>
<comment type="similarity">
    <text evidence="1">Belongs to the RutC family.</text>
</comment>
<dbReference type="Pfam" id="PF01042">
    <property type="entry name" value="Ribonuc_L-PSP"/>
    <property type="match status" value="1"/>
</dbReference>
<dbReference type="InterPro" id="IPR006056">
    <property type="entry name" value="RidA"/>
</dbReference>
<dbReference type="CDD" id="cd00448">
    <property type="entry name" value="YjgF_YER057c_UK114_family"/>
    <property type="match status" value="1"/>
</dbReference>
<gene>
    <name evidence="2" type="ORF">SAMN02745124_01766</name>
</gene>
<evidence type="ECO:0000313" key="3">
    <source>
        <dbReference type="Proteomes" id="UP000184139"/>
    </source>
</evidence>
<dbReference type="PROSITE" id="PS01094">
    <property type="entry name" value="UPF0076"/>
    <property type="match status" value="1"/>
</dbReference>
<evidence type="ECO:0000313" key="2">
    <source>
        <dbReference type="EMBL" id="SHH75756.1"/>
    </source>
</evidence>
<protein>
    <submittedName>
        <fullName evidence="2">2-iminobutanoate/2-iminopropanoate deaminase</fullName>
    </submittedName>
</protein>
<dbReference type="RefSeq" id="WP_073375247.1">
    <property type="nucleotide sequence ID" value="NZ_FQXS01000008.1"/>
</dbReference>
<dbReference type="FunFam" id="3.30.1330.40:FF:000001">
    <property type="entry name" value="L-PSP family endoribonuclease"/>
    <property type="match status" value="1"/>
</dbReference>
<dbReference type="InterPro" id="IPR035959">
    <property type="entry name" value="RutC-like_sf"/>
</dbReference>
<dbReference type="AlphaFoldDB" id="A0A1M5VKF5"/>
<dbReference type="PANTHER" id="PTHR11803:SF39">
    <property type="entry name" value="2-IMINOBUTANOATE_2-IMINOPROPANOATE DEAMINASE"/>
    <property type="match status" value="1"/>
</dbReference>
<accession>A0A1M5VKF5</accession>
<dbReference type="InterPro" id="IPR006175">
    <property type="entry name" value="YjgF/YER057c/UK114"/>
</dbReference>
<dbReference type="Gene3D" id="3.30.1330.40">
    <property type="entry name" value="RutC-like"/>
    <property type="match status" value="1"/>
</dbReference>
<dbReference type="Proteomes" id="UP000184139">
    <property type="component" value="Unassembled WGS sequence"/>
</dbReference>
<keyword evidence="3" id="KW-1185">Reference proteome</keyword>
<dbReference type="EMBL" id="FQXS01000008">
    <property type="protein sequence ID" value="SHH75756.1"/>
    <property type="molecule type" value="Genomic_DNA"/>
</dbReference>
<proteinExistence type="inferred from homology"/>